<feature type="compositionally biased region" description="Low complexity" evidence="1">
    <location>
        <begin position="31"/>
        <end position="49"/>
    </location>
</feature>
<protein>
    <submittedName>
        <fullName evidence="2">Uncharacterized protein</fullName>
    </submittedName>
</protein>
<organism evidence="2 3">
    <name type="scientific">Knufia fluminis</name>
    <dbReference type="NCBI Taxonomy" id="191047"/>
    <lineage>
        <taxon>Eukaryota</taxon>
        <taxon>Fungi</taxon>
        <taxon>Dikarya</taxon>
        <taxon>Ascomycota</taxon>
        <taxon>Pezizomycotina</taxon>
        <taxon>Eurotiomycetes</taxon>
        <taxon>Chaetothyriomycetidae</taxon>
        <taxon>Chaetothyriales</taxon>
        <taxon>Trichomeriaceae</taxon>
        <taxon>Knufia</taxon>
    </lineage>
</organism>
<evidence type="ECO:0000313" key="3">
    <source>
        <dbReference type="Proteomes" id="UP001316803"/>
    </source>
</evidence>
<evidence type="ECO:0000256" key="1">
    <source>
        <dbReference type="SAM" id="MobiDB-lite"/>
    </source>
</evidence>
<sequence length="118" mass="12993">MDTPPPPPPAYDTLSLAPPSISAGADTEAGPSSSTQAARPSQRQQQQPAKNPKSLKDRWRDLKDEDERRKAERITHVSADEADRITGLDRHRAEEERKSAFAERPRGMKAVLGVLALN</sequence>
<reference evidence="2 3" key="1">
    <citation type="submission" date="2022-12" db="EMBL/GenBank/DDBJ databases">
        <title>Genomic features and morphological characterization of a novel Knufia sp. strain isolated from spacecraft assembly facility.</title>
        <authorList>
            <person name="Teixeira M."/>
            <person name="Chander A.M."/>
            <person name="Stajich J.E."/>
            <person name="Venkateswaran K."/>
        </authorList>
    </citation>
    <scope>NUCLEOTIDE SEQUENCE [LARGE SCALE GENOMIC DNA]</scope>
    <source>
        <strain evidence="2 3">FJI-L2-BK-P2</strain>
    </source>
</reference>
<gene>
    <name evidence="2" type="ORF">OHC33_006485</name>
</gene>
<feature type="compositionally biased region" description="Basic and acidic residues" evidence="1">
    <location>
        <begin position="54"/>
        <end position="102"/>
    </location>
</feature>
<feature type="region of interest" description="Disordered" evidence="1">
    <location>
        <begin position="1"/>
        <end position="102"/>
    </location>
</feature>
<feature type="compositionally biased region" description="Pro residues" evidence="1">
    <location>
        <begin position="1"/>
        <end position="10"/>
    </location>
</feature>
<accession>A0AAN8I393</accession>
<dbReference type="AlphaFoldDB" id="A0AAN8I393"/>
<comment type="caution">
    <text evidence="2">The sequence shown here is derived from an EMBL/GenBank/DDBJ whole genome shotgun (WGS) entry which is preliminary data.</text>
</comment>
<keyword evidence="3" id="KW-1185">Reference proteome</keyword>
<proteinExistence type="predicted"/>
<dbReference type="EMBL" id="JAKLMC020000015">
    <property type="protein sequence ID" value="KAK5952442.1"/>
    <property type="molecule type" value="Genomic_DNA"/>
</dbReference>
<evidence type="ECO:0000313" key="2">
    <source>
        <dbReference type="EMBL" id="KAK5952442.1"/>
    </source>
</evidence>
<dbReference type="Proteomes" id="UP001316803">
    <property type="component" value="Unassembled WGS sequence"/>
</dbReference>
<name>A0AAN8I393_9EURO</name>